<sequence>MSKINEEISCFLPQFFVGSSAFCKTKQSLKMKSKLENRNGVDYLSFTPQGMRFPTTIPVITKGSRDDTNAWTWNGSLEKPTVRPSVRTQYANEKGESVIIHYWLNDGICQCLLDCTDGNANTNLPLIDVG</sequence>
<dbReference type="EMBL" id="JAHCTB010000016">
    <property type="protein sequence ID" value="MBT0609238.1"/>
    <property type="molecule type" value="Genomic_DNA"/>
</dbReference>
<gene>
    <name evidence="1" type="ORF">KIV10_13715</name>
</gene>
<reference evidence="1 2" key="1">
    <citation type="submission" date="2021-05" db="EMBL/GenBank/DDBJ databases">
        <title>Aequorivita echinoideorum JCM 30378 genome.</title>
        <authorList>
            <person name="Zhang H."/>
            <person name="Li C."/>
        </authorList>
    </citation>
    <scope>NUCLEOTIDE SEQUENCE [LARGE SCALE GENOMIC DNA]</scope>
    <source>
        <strain evidence="1 2">JCM30378</strain>
    </source>
</reference>
<keyword evidence="2" id="KW-1185">Reference proteome</keyword>
<organism evidence="1 2">
    <name type="scientific">Aequorivita echinoideorum</name>
    <dbReference type="NCBI Taxonomy" id="1549647"/>
    <lineage>
        <taxon>Bacteria</taxon>
        <taxon>Pseudomonadati</taxon>
        <taxon>Bacteroidota</taxon>
        <taxon>Flavobacteriia</taxon>
        <taxon>Flavobacteriales</taxon>
        <taxon>Flavobacteriaceae</taxon>
        <taxon>Aequorivita</taxon>
    </lineage>
</organism>
<proteinExistence type="predicted"/>
<evidence type="ECO:0000313" key="1">
    <source>
        <dbReference type="EMBL" id="MBT0609238.1"/>
    </source>
</evidence>
<dbReference type="Proteomes" id="UP001297092">
    <property type="component" value="Unassembled WGS sequence"/>
</dbReference>
<protein>
    <submittedName>
        <fullName evidence="1">Uncharacterized protein</fullName>
    </submittedName>
</protein>
<dbReference type="RefSeq" id="WP_214114713.1">
    <property type="nucleotide sequence ID" value="NZ_JAHCTB010000016.1"/>
</dbReference>
<name>A0ABS5S7Q7_9FLAO</name>
<dbReference type="InterPro" id="IPR045384">
    <property type="entry name" value="DUF6527"/>
</dbReference>
<dbReference type="Pfam" id="PF20137">
    <property type="entry name" value="BubE"/>
    <property type="match status" value="1"/>
</dbReference>
<accession>A0ABS5S7Q7</accession>
<comment type="caution">
    <text evidence="1">The sequence shown here is derived from an EMBL/GenBank/DDBJ whole genome shotgun (WGS) entry which is preliminary data.</text>
</comment>
<evidence type="ECO:0000313" key="2">
    <source>
        <dbReference type="Proteomes" id="UP001297092"/>
    </source>
</evidence>